<dbReference type="PANTHER" id="PTHR11139">
    <property type="entry name" value="ATAXIA TELANGIECTASIA MUTATED ATM -RELATED"/>
    <property type="match status" value="1"/>
</dbReference>
<dbReference type="GO" id="GO:0016242">
    <property type="term" value="P:negative regulation of macroautophagy"/>
    <property type="evidence" value="ECO:0007669"/>
    <property type="project" value="TreeGrafter"/>
</dbReference>
<dbReference type="OrthoDB" id="10065496at2759"/>
<protein>
    <recommendedName>
        <fullName evidence="1">FATC domain-containing protein</fullName>
    </recommendedName>
</protein>
<dbReference type="GO" id="GO:0004674">
    <property type="term" value="F:protein serine/threonine kinase activity"/>
    <property type="evidence" value="ECO:0007669"/>
    <property type="project" value="TreeGrafter"/>
</dbReference>
<dbReference type="GO" id="GO:0031932">
    <property type="term" value="C:TORC2 complex"/>
    <property type="evidence" value="ECO:0007669"/>
    <property type="project" value="TreeGrafter"/>
</dbReference>
<dbReference type="InterPro" id="IPR050517">
    <property type="entry name" value="DDR_Repair_Kinase"/>
</dbReference>
<organism evidence="2 3">
    <name type="scientific">Nezara viridula</name>
    <name type="common">Southern green stink bug</name>
    <name type="synonym">Cimex viridulus</name>
    <dbReference type="NCBI Taxonomy" id="85310"/>
    <lineage>
        <taxon>Eukaryota</taxon>
        <taxon>Metazoa</taxon>
        <taxon>Ecdysozoa</taxon>
        <taxon>Arthropoda</taxon>
        <taxon>Hexapoda</taxon>
        <taxon>Insecta</taxon>
        <taxon>Pterygota</taxon>
        <taxon>Neoptera</taxon>
        <taxon>Paraneoptera</taxon>
        <taxon>Hemiptera</taxon>
        <taxon>Heteroptera</taxon>
        <taxon>Panheteroptera</taxon>
        <taxon>Pentatomomorpha</taxon>
        <taxon>Pentatomoidea</taxon>
        <taxon>Pentatomidae</taxon>
        <taxon>Pentatominae</taxon>
        <taxon>Nezara</taxon>
    </lineage>
</organism>
<dbReference type="GO" id="GO:0005634">
    <property type="term" value="C:nucleus"/>
    <property type="evidence" value="ECO:0007669"/>
    <property type="project" value="TreeGrafter"/>
</dbReference>
<evidence type="ECO:0000313" key="3">
    <source>
        <dbReference type="Proteomes" id="UP001152798"/>
    </source>
</evidence>
<dbReference type="AlphaFoldDB" id="A0A9P0H9W8"/>
<keyword evidence="3" id="KW-1185">Reference proteome</keyword>
<gene>
    <name evidence="2" type="ORF">NEZAVI_LOCUS7856</name>
</gene>
<dbReference type="EMBL" id="OV725080">
    <property type="protein sequence ID" value="CAH1398144.1"/>
    <property type="molecule type" value="Genomic_DNA"/>
</dbReference>
<feature type="domain" description="FATC" evidence="1">
    <location>
        <begin position="1135"/>
        <end position="1167"/>
    </location>
</feature>
<name>A0A9P0H9W8_NEZVI</name>
<dbReference type="PANTHER" id="PTHR11139:SF119">
    <property type="entry name" value="SERINE_THREONINE-PROTEIN KINASE SMG1"/>
    <property type="match status" value="1"/>
</dbReference>
<dbReference type="GO" id="GO:0031931">
    <property type="term" value="C:TORC1 complex"/>
    <property type="evidence" value="ECO:0007669"/>
    <property type="project" value="TreeGrafter"/>
</dbReference>
<evidence type="ECO:0000259" key="1">
    <source>
        <dbReference type="SMART" id="SM01343"/>
    </source>
</evidence>
<reference evidence="2" key="1">
    <citation type="submission" date="2022-01" db="EMBL/GenBank/DDBJ databases">
        <authorList>
            <person name="King R."/>
        </authorList>
    </citation>
    <scope>NUCLEOTIDE SEQUENCE</scope>
</reference>
<dbReference type="GO" id="GO:0005737">
    <property type="term" value="C:cytoplasm"/>
    <property type="evidence" value="ECO:0007669"/>
    <property type="project" value="TreeGrafter"/>
</dbReference>
<evidence type="ECO:0000313" key="2">
    <source>
        <dbReference type="EMBL" id="CAH1398144.1"/>
    </source>
</evidence>
<dbReference type="GO" id="GO:0031929">
    <property type="term" value="P:TOR signaling"/>
    <property type="evidence" value="ECO:0007669"/>
    <property type="project" value="TreeGrafter"/>
</dbReference>
<sequence>MYVQILPEENRWVGVYRLTCEHVLRVLKSGQETLLTLLEAFVYDPLIDWTPLNEGGYTGEFNCDIICLKGAVYGGGRELASETKQSKKDLEREVTCCMFKVRMVEVQQQWLENKKILLKELEELLKMIEGWQKEKIKQKTIQQNLQERHSQLSLLKETEGQPNHTLFTLGFRYSKHIQVLTAKQAVTTALQARIQECDDQISNFQAVMVALKSPDMAKWIREVGLRPKEDVCQVFDLIKEFLQNAGQNQMVQQCVQSEREVGELCCQQTQMTSALLDMLRQYWEICRQYPASSLASHRSSLYKKWCQELLEDMSPTKCQQLIEQIRQSVATTDETMREAAMFSAGLHRHYGEAEAALRRASDRAKTLPPHPGYDLETTRLDSQAVEAVILTALCALNKRFLMMESAATSAGDCLLNLTSREGDWFLEDMVLIASTALNLVPLIPSLSQEGLDSNISTAIKCLQASFAQYSTLQEVDTNFTNIILVEAMQGLQCEEPSVLNMVERLESVVTSVAQPLSELSNQLHRHLRFIIMGMESPHETCLATVMTLQSQFIKLLEPADQSQLTQGEMLLMGFDGLFTNVNRGRDTLLQSLASLQSPSAWRIIDQIREAKTYYTAPICIDKTKDVLEAMFFVKRLDTITEVLRMVASDARGFRAEPGAPPVPHDPESLSKPVRRYIADYISYQLLGIFSLSMATTICLLLQANGLDVTGAVEQKDIGAQSRVPLEDLCKKMVEQLSRSSVREASGLVSQREAAWRQGHLKSRLERELVSAEGALYRAQWRLTAHHWLHEHILVSSPQPPINRSAFMHELRKVAGGLQVLQPKLKEAFDQQNTLIASAEQRLKWAAGANPALSEVMSAFESCVRLQRDRVDKERNLAQQIISMANTVLFNEALRIPTQEAILGDNTMMRLVEDCEKAYMLIQNTTVVLTSPEEGLVSLLPPKKRIDSDWIAKAEEKISESIVSLKSELEPMQLRLTGSEDCVKNRATIIRSVLAKHHRIIADIKTLLKSMIKYEDAGLSGLEEYLTKHKHYTEKLGSLTKSLSSNNIPIDSAAIAEIANEIRAIASKTDGIYSELLQFSVSDCPVRRPQGLRVQEDPLNKQKKGPPGSQERNAYAMSVWRRVKYKLEGRDPDPNIRSTEKQQVDWTITEATNVDNLALLYEGWTPWV</sequence>
<dbReference type="Proteomes" id="UP001152798">
    <property type="component" value="Chromosome 4"/>
</dbReference>
<dbReference type="InterPro" id="IPR003152">
    <property type="entry name" value="FATC_dom"/>
</dbReference>
<accession>A0A9P0H9W8</accession>
<dbReference type="SMART" id="SM01343">
    <property type="entry name" value="FATC"/>
    <property type="match status" value="1"/>
</dbReference>
<proteinExistence type="predicted"/>
<dbReference type="Pfam" id="PF02260">
    <property type="entry name" value="FATC"/>
    <property type="match status" value="1"/>
</dbReference>